<dbReference type="Pfam" id="PF00561">
    <property type="entry name" value="Abhydrolase_1"/>
    <property type="match status" value="1"/>
</dbReference>
<keyword evidence="2" id="KW-0378">Hydrolase</keyword>
<reference evidence="3" key="1">
    <citation type="journal article" date="2019" name="Int. J. Syst. Evol. Microbiol.">
        <title>The Global Catalogue of Microorganisms (GCM) 10K type strain sequencing project: providing services to taxonomists for standard genome sequencing and annotation.</title>
        <authorList>
            <consortium name="The Broad Institute Genomics Platform"/>
            <consortium name="The Broad Institute Genome Sequencing Center for Infectious Disease"/>
            <person name="Wu L."/>
            <person name="Ma J."/>
        </authorList>
    </citation>
    <scope>NUCLEOTIDE SEQUENCE [LARGE SCALE GENOMIC DNA]</scope>
    <source>
        <strain evidence="3">JCM 17927</strain>
    </source>
</reference>
<evidence type="ECO:0000259" key="1">
    <source>
        <dbReference type="Pfam" id="PF00561"/>
    </source>
</evidence>
<dbReference type="InterPro" id="IPR050266">
    <property type="entry name" value="AB_hydrolase_sf"/>
</dbReference>
<dbReference type="PANTHER" id="PTHR43798">
    <property type="entry name" value="MONOACYLGLYCEROL LIPASE"/>
    <property type="match status" value="1"/>
</dbReference>
<proteinExistence type="predicted"/>
<protein>
    <submittedName>
        <fullName evidence="2">Alpha/beta hydrolase</fullName>
    </submittedName>
</protein>
<dbReference type="GO" id="GO:0016787">
    <property type="term" value="F:hydrolase activity"/>
    <property type="evidence" value="ECO:0007669"/>
    <property type="project" value="UniProtKB-KW"/>
</dbReference>
<organism evidence="2 3">
    <name type="scientific">Nibrella saemangeumensis</name>
    <dbReference type="NCBI Taxonomy" id="1084526"/>
    <lineage>
        <taxon>Bacteria</taxon>
        <taxon>Pseudomonadati</taxon>
        <taxon>Bacteroidota</taxon>
        <taxon>Cytophagia</taxon>
        <taxon>Cytophagales</taxon>
        <taxon>Spirosomataceae</taxon>
        <taxon>Nibrella</taxon>
    </lineage>
</organism>
<dbReference type="InterPro" id="IPR000073">
    <property type="entry name" value="AB_hydrolase_1"/>
</dbReference>
<dbReference type="InterPro" id="IPR029058">
    <property type="entry name" value="AB_hydrolase_fold"/>
</dbReference>
<dbReference type="SUPFAM" id="SSF53474">
    <property type="entry name" value="alpha/beta-Hydrolases"/>
    <property type="match status" value="1"/>
</dbReference>
<sequence length="253" mass="28223">MEGKGAPVVLLAGGRWDMKSFSEPAAVLSIDHRVIRMEHFNVQYANEGLPLPPGYSLKQESEAIGRTLDALGVKEPVTLIGWSFGALLAMDFALNHPERIRKLVLYEPPAFWVAKAKGESPEGMQQMIQLSKSFTPSSTITEGQLAQFRCILDHCDTTQLRRHPQWPVWVKQKDRLRGLSVVANHTDSITRLHAFKQPVLLLTGKGTVAFHRRINQLLAEEFPRVTAKEIAGGHSAPQAAVQEFINAIQEFIK</sequence>
<name>A0ABP8N403_9BACT</name>
<feature type="domain" description="AB hydrolase-1" evidence="1">
    <location>
        <begin position="20"/>
        <end position="111"/>
    </location>
</feature>
<evidence type="ECO:0000313" key="3">
    <source>
        <dbReference type="Proteomes" id="UP001501175"/>
    </source>
</evidence>
<dbReference type="Gene3D" id="3.40.50.1820">
    <property type="entry name" value="alpha/beta hydrolase"/>
    <property type="match status" value="1"/>
</dbReference>
<dbReference type="PRINTS" id="PR00111">
    <property type="entry name" value="ABHYDROLASE"/>
</dbReference>
<gene>
    <name evidence="2" type="ORF">GCM10023189_33300</name>
</gene>
<accession>A0ABP8N403</accession>
<dbReference type="Proteomes" id="UP001501175">
    <property type="component" value="Unassembled WGS sequence"/>
</dbReference>
<evidence type="ECO:0000313" key="2">
    <source>
        <dbReference type="EMBL" id="GAA4459505.1"/>
    </source>
</evidence>
<comment type="caution">
    <text evidence="2">The sequence shown here is derived from an EMBL/GenBank/DDBJ whole genome shotgun (WGS) entry which is preliminary data.</text>
</comment>
<dbReference type="EMBL" id="BAABHD010000032">
    <property type="protein sequence ID" value="GAA4459505.1"/>
    <property type="molecule type" value="Genomic_DNA"/>
</dbReference>
<keyword evidence="3" id="KW-1185">Reference proteome</keyword>